<protein>
    <recommendedName>
        <fullName evidence="3">Class I SAM-dependent methyltransferase</fullName>
    </recommendedName>
</protein>
<accession>A0A917NQS5</accession>
<proteinExistence type="predicted"/>
<comment type="caution">
    <text evidence="1">The sequence shown here is derived from an EMBL/GenBank/DDBJ whole genome shotgun (WGS) entry which is preliminary data.</text>
</comment>
<dbReference type="InterPro" id="IPR029063">
    <property type="entry name" value="SAM-dependent_MTases_sf"/>
</dbReference>
<dbReference type="RefSeq" id="WP_188967374.1">
    <property type="nucleotide sequence ID" value="NZ_BMKW01000005.1"/>
</dbReference>
<keyword evidence="2" id="KW-1185">Reference proteome</keyword>
<dbReference type="Gene3D" id="3.40.50.150">
    <property type="entry name" value="Vaccinia Virus protein VP39"/>
    <property type="match status" value="1"/>
</dbReference>
<sequence>MSGGSQTDGASTPAFTADWFSRSIPAWKHLFPRVMPRPQRILEIGAFEGRSTCFMLEHILPPDLSGEIHCVDSWAGGVEHGGIAMDAVFDRFRTNVAAMLKRFPQHKVIGHRALSSTALRDLHAKGFAGTFDFVYVDGSHQAADVLEDLVLAFPLLRRGGVVICDDYIWQRQRPGEEDVLDTPKIAIDSFTTIFRRRLRLLDWHSTYQVAFQKTVA</sequence>
<gene>
    <name evidence="1" type="ORF">GCM10011320_24980</name>
</gene>
<dbReference type="PANTHER" id="PTHR37909:SF1">
    <property type="entry name" value="S-ADENOSYL-L-METHIONINE-DEPENDENT METHYLTRANSFERASES SUPERFAMILY PROTEIN"/>
    <property type="match status" value="1"/>
</dbReference>
<dbReference type="PANTHER" id="PTHR37909">
    <property type="entry name" value="S-ADENOSYL-L-METHIONINE-DEPENDENT METHYLTRANSFERASES SUPERFAMILY PROTEIN"/>
    <property type="match status" value="1"/>
</dbReference>
<organism evidence="1 2">
    <name type="scientific">Neoroseomonas lacus</name>
    <dbReference type="NCBI Taxonomy" id="287609"/>
    <lineage>
        <taxon>Bacteria</taxon>
        <taxon>Pseudomonadati</taxon>
        <taxon>Pseudomonadota</taxon>
        <taxon>Alphaproteobacteria</taxon>
        <taxon>Acetobacterales</taxon>
        <taxon>Acetobacteraceae</taxon>
        <taxon>Neoroseomonas</taxon>
    </lineage>
</organism>
<dbReference type="Proteomes" id="UP000661507">
    <property type="component" value="Unassembled WGS sequence"/>
</dbReference>
<dbReference type="EMBL" id="BMKW01000005">
    <property type="protein sequence ID" value="GGJ16586.1"/>
    <property type="molecule type" value="Genomic_DNA"/>
</dbReference>
<evidence type="ECO:0008006" key="3">
    <source>
        <dbReference type="Google" id="ProtNLM"/>
    </source>
</evidence>
<dbReference type="SUPFAM" id="SSF53335">
    <property type="entry name" value="S-adenosyl-L-methionine-dependent methyltransferases"/>
    <property type="match status" value="1"/>
</dbReference>
<evidence type="ECO:0000313" key="2">
    <source>
        <dbReference type="Proteomes" id="UP000661507"/>
    </source>
</evidence>
<evidence type="ECO:0000313" key="1">
    <source>
        <dbReference type="EMBL" id="GGJ16586.1"/>
    </source>
</evidence>
<dbReference type="Pfam" id="PF13578">
    <property type="entry name" value="Methyltransf_24"/>
    <property type="match status" value="1"/>
</dbReference>
<dbReference type="AlphaFoldDB" id="A0A917NQS5"/>
<name>A0A917NQS5_9PROT</name>
<reference evidence="1" key="1">
    <citation type="journal article" date="2014" name="Int. J. Syst. Evol. Microbiol.">
        <title>Complete genome sequence of Corynebacterium casei LMG S-19264T (=DSM 44701T), isolated from a smear-ripened cheese.</title>
        <authorList>
            <consortium name="US DOE Joint Genome Institute (JGI-PGF)"/>
            <person name="Walter F."/>
            <person name="Albersmeier A."/>
            <person name="Kalinowski J."/>
            <person name="Ruckert C."/>
        </authorList>
    </citation>
    <scope>NUCLEOTIDE SEQUENCE</scope>
    <source>
        <strain evidence="1">CGMCC 1.3617</strain>
    </source>
</reference>
<reference evidence="1" key="2">
    <citation type="submission" date="2020-09" db="EMBL/GenBank/DDBJ databases">
        <authorList>
            <person name="Sun Q."/>
            <person name="Zhou Y."/>
        </authorList>
    </citation>
    <scope>NUCLEOTIDE SEQUENCE</scope>
    <source>
        <strain evidence="1">CGMCC 1.3617</strain>
    </source>
</reference>